<sequence length="258" mass="28256">MNFLTSLLLLCCFPDPLPPSPFNTLKVEQTESLLLIRSDTNRGASHATATIIDVPGRLAITSYHSIVNSHRLQALSIEFEQKDKKEIDSNPLKYQHLFMNKEAIPAEVVYSEPAHDLALIRLKQLPKEAKAIPLATAPLTPESKLYFDGNPFEKNLVWQRVEGTAGKVEPAKWVWPGGQALDTHTLISTAKSELGAGFSGGAVRNEAGELLALVIAGREKTIYSVDAATIRGFLERSKLLNTAKEPAQAKSSTVESDR</sequence>
<dbReference type="Proteomes" id="UP000676194">
    <property type="component" value="Chromosome"/>
</dbReference>
<name>A0A8E6ESR2_9BACT</name>
<dbReference type="Gene3D" id="2.40.10.120">
    <property type="match status" value="1"/>
</dbReference>
<dbReference type="EMBL" id="CP074694">
    <property type="protein sequence ID" value="QVL31174.1"/>
    <property type="molecule type" value="Genomic_DNA"/>
</dbReference>
<dbReference type="Pfam" id="PF13365">
    <property type="entry name" value="Trypsin_2"/>
    <property type="match status" value="1"/>
</dbReference>
<proteinExistence type="predicted"/>
<reference evidence="1" key="1">
    <citation type="submission" date="2021-05" db="EMBL/GenBank/DDBJ databases">
        <title>Complete genome sequence of the cellulolytic planctomycete Telmatocola sphagniphila SP2T and characterization of the first cellulase from planctomycetes.</title>
        <authorList>
            <person name="Rakitin A.L."/>
            <person name="Beletsky A.V."/>
            <person name="Naumoff D.G."/>
            <person name="Kulichevskaya I.S."/>
            <person name="Mardanov A.V."/>
            <person name="Ravin N.V."/>
            <person name="Dedysh S.N."/>
        </authorList>
    </citation>
    <scope>NUCLEOTIDE SEQUENCE</scope>
    <source>
        <strain evidence="1">SP2T</strain>
    </source>
</reference>
<keyword evidence="2" id="KW-1185">Reference proteome</keyword>
<dbReference type="RefSeq" id="WP_213495055.1">
    <property type="nucleotide sequence ID" value="NZ_CP074694.1"/>
</dbReference>
<organism evidence="1 2">
    <name type="scientific">Telmatocola sphagniphila</name>
    <dbReference type="NCBI Taxonomy" id="1123043"/>
    <lineage>
        <taxon>Bacteria</taxon>
        <taxon>Pseudomonadati</taxon>
        <taxon>Planctomycetota</taxon>
        <taxon>Planctomycetia</taxon>
        <taxon>Gemmatales</taxon>
        <taxon>Gemmataceae</taxon>
    </lineage>
</organism>
<protein>
    <submittedName>
        <fullName evidence="1">Trypsin-like peptidase domain-containing protein</fullName>
    </submittedName>
</protein>
<dbReference type="SUPFAM" id="SSF50494">
    <property type="entry name" value="Trypsin-like serine proteases"/>
    <property type="match status" value="1"/>
</dbReference>
<dbReference type="AlphaFoldDB" id="A0A8E6ESR2"/>
<dbReference type="KEGG" id="tsph:KIH39_20335"/>
<gene>
    <name evidence="1" type="ORF">KIH39_20335</name>
</gene>
<evidence type="ECO:0000313" key="2">
    <source>
        <dbReference type="Proteomes" id="UP000676194"/>
    </source>
</evidence>
<evidence type="ECO:0000313" key="1">
    <source>
        <dbReference type="EMBL" id="QVL31174.1"/>
    </source>
</evidence>
<dbReference type="InterPro" id="IPR009003">
    <property type="entry name" value="Peptidase_S1_PA"/>
</dbReference>
<accession>A0A8E6ESR2</accession>